<dbReference type="EMBL" id="POUA01000326">
    <property type="protein sequence ID" value="PZG31466.1"/>
    <property type="molecule type" value="Genomic_DNA"/>
</dbReference>
<dbReference type="AlphaFoldDB" id="A0A2W2F3B8"/>
<keyword evidence="2" id="KW-1185">Reference proteome</keyword>
<organism evidence="1 2">
    <name type="scientific">Spongiactinospora gelatinilytica</name>
    <dbReference type="NCBI Taxonomy" id="2666298"/>
    <lineage>
        <taxon>Bacteria</taxon>
        <taxon>Bacillati</taxon>
        <taxon>Actinomycetota</taxon>
        <taxon>Actinomycetes</taxon>
        <taxon>Streptosporangiales</taxon>
        <taxon>Streptosporangiaceae</taxon>
        <taxon>Spongiactinospora</taxon>
    </lineage>
</organism>
<dbReference type="RefSeq" id="WP_111170781.1">
    <property type="nucleotide sequence ID" value="NZ_POUA01000326.1"/>
</dbReference>
<accession>A0A2W2F3B8</accession>
<sequence>MAAVRQWDGFSTIEGDVRAMVDDPRWPGLPAQAKAQAVAARMLVTADGGRWLFGTHARWYRQDPVDGRWHLSAPPLDQALRSSAHVVRHTSPLAADLVPLGPDFSYEEGSTQGFIGPDVPADIVEKVRVLVLSRRARHEDFPLTTEPLSRLFAGDVASTVAAVWGTLMWTAYAPAFDGNEVLLSMFGEFLGRALPGDEFVRWVSRVSLLDLAGLYAERIRAGEPKAGLRLAAVMANTADAVFADDRFRPRAAALLAMLQPALRRRDLDHAAAHQGDEAVRQAWLDRCPPLLTRAVVGDTSPGEYFRHSMYDLVQALGYIAKRRHDPRVTAAALLAADLAALSPKSAARVYPWLDPEMRHVVHTVLADPRHTLRDQWPDDGELPPSLHPPDIGSAAALLGTAYATGLAWCDLAGVESPASGFATAAATARRLTHHLIFANESGLNQ</sequence>
<dbReference type="Proteomes" id="UP000248544">
    <property type="component" value="Unassembled WGS sequence"/>
</dbReference>
<evidence type="ECO:0000313" key="1">
    <source>
        <dbReference type="EMBL" id="PZG31466.1"/>
    </source>
</evidence>
<gene>
    <name evidence="1" type="ORF">C1I98_30135</name>
</gene>
<evidence type="ECO:0000313" key="2">
    <source>
        <dbReference type="Proteomes" id="UP000248544"/>
    </source>
</evidence>
<protein>
    <submittedName>
        <fullName evidence="1">Uncharacterized protein</fullName>
    </submittedName>
</protein>
<comment type="caution">
    <text evidence="1">The sequence shown here is derived from an EMBL/GenBank/DDBJ whole genome shotgun (WGS) entry which is preliminary data.</text>
</comment>
<name>A0A2W2F3B8_9ACTN</name>
<reference evidence="1 2" key="1">
    <citation type="submission" date="2018-01" db="EMBL/GenBank/DDBJ databases">
        <title>Draft genome sequence of Sphaerisporangium sp. 7K107.</title>
        <authorList>
            <person name="Sahin N."/>
            <person name="Saygin H."/>
            <person name="Ay H."/>
        </authorList>
    </citation>
    <scope>NUCLEOTIDE SEQUENCE [LARGE SCALE GENOMIC DNA]</scope>
    <source>
        <strain evidence="1 2">7K107</strain>
    </source>
</reference>
<proteinExistence type="predicted"/>